<accession>A0A378VY44</accession>
<reference evidence="1" key="1">
    <citation type="submission" date="2018-06" db="EMBL/GenBank/DDBJ databases">
        <authorList>
            <consortium name="Pathogen Informatics"/>
            <person name="Doyle S."/>
        </authorList>
    </citation>
    <scope>NUCLEOTIDE SEQUENCE [LARGE SCALE GENOMIC DNA]</scope>
    <source>
        <strain evidence="1">NCTC11421</strain>
    </source>
</reference>
<gene>
    <name evidence="1" type="ORF">NCTC11421_02071</name>
</gene>
<evidence type="ECO:0000313" key="1">
    <source>
        <dbReference type="EMBL" id="SUA24081.1"/>
    </source>
</evidence>
<name>A0A378VY44_NEIGO</name>
<protein>
    <submittedName>
        <fullName evidence="1">Uncharacterized protein</fullName>
    </submittedName>
</protein>
<dbReference type="AlphaFoldDB" id="A0A378VY44"/>
<organism evidence="1">
    <name type="scientific">Neisseria gonorrhoeae</name>
    <dbReference type="NCBI Taxonomy" id="485"/>
    <lineage>
        <taxon>Bacteria</taxon>
        <taxon>Pseudomonadati</taxon>
        <taxon>Pseudomonadota</taxon>
        <taxon>Betaproteobacteria</taxon>
        <taxon>Neisseriales</taxon>
        <taxon>Neisseriaceae</taxon>
        <taxon>Neisseria</taxon>
    </lineage>
</organism>
<dbReference type="EMBL" id="UGRI01000001">
    <property type="protein sequence ID" value="SUA24081.1"/>
    <property type="molecule type" value="Genomic_DNA"/>
</dbReference>
<proteinExistence type="predicted"/>
<sequence>MPPPQFAHLGLELVDCRLTVCRVLFGKCDAFLQCVIGDLVTAVFKLDFQVQAFELRNTSVCQGLVCRVFLHLQLVLVQFLPFGRLIHFGFG</sequence>